<dbReference type="EMBL" id="FNGA01000002">
    <property type="protein sequence ID" value="SDK79572.1"/>
    <property type="molecule type" value="Genomic_DNA"/>
</dbReference>
<organism evidence="1 2">
    <name type="scientific">Maridesulfovibrio ferrireducens</name>
    <dbReference type="NCBI Taxonomy" id="246191"/>
    <lineage>
        <taxon>Bacteria</taxon>
        <taxon>Pseudomonadati</taxon>
        <taxon>Thermodesulfobacteriota</taxon>
        <taxon>Desulfovibrionia</taxon>
        <taxon>Desulfovibrionales</taxon>
        <taxon>Desulfovibrionaceae</taxon>
        <taxon>Maridesulfovibrio</taxon>
    </lineage>
</organism>
<accession>A0A1G9ETS7</accession>
<dbReference type="Proteomes" id="UP000199053">
    <property type="component" value="Unassembled WGS sequence"/>
</dbReference>
<protein>
    <submittedName>
        <fullName evidence="1">Uncharacterized protein</fullName>
    </submittedName>
</protein>
<dbReference type="AlphaFoldDB" id="A0A1G9ETS7"/>
<evidence type="ECO:0000313" key="2">
    <source>
        <dbReference type="Proteomes" id="UP000199053"/>
    </source>
</evidence>
<dbReference type="STRING" id="246191.SAMN05660337_1265"/>
<keyword evidence="2" id="KW-1185">Reference proteome</keyword>
<sequence>MLTGSTCDYSEHESRRIPISGPLAELISELQRTNLIEKVFLNSRGLPYNEAPTVFAGVTKNLGFNEGRDRR</sequence>
<dbReference type="RefSeq" id="WP_092159370.1">
    <property type="nucleotide sequence ID" value="NZ_FNGA01000002.1"/>
</dbReference>
<evidence type="ECO:0000313" key="1">
    <source>
        <dbReference type="EMBL" id="SDK79572.1"/>
    </source>
</evidence>
<proteinExistence type="predicted"/>
<reference evidence="2" key="1">
    <citation type="submission" date="2016-10" db="EMBL/GenBank/DDBJ databases">
        <authorList>
            <person name="Varghese N."/>
            <person name="Submissions S."/>
        </authorList>
    </citation>
    <scope>NUCLEOTIDE SEQUENCE [LARGE SCALE GENOMIC DNA]</scope>
    <source>
        <strain evidence="2">DSM 16995</strain>
    </source>
</reference>
<gene>
    <name evidence="1" type="ORF">SAMN05660337_1265</name>
</gene>
<name>A0A1G9ETS7_9BACT</name>